<protein>
    <submittedName>
        <fullName evidence="1">Uncharacterized protein</fullName>
    </submittedName>
</protein>
<gene>
    <name evidence="1" type="ORF">P8935_17770</name>
</gene>
<evidence type="ECO:0000313" key="1">
    <source>
        <dbReference type="EMBL" id="XBH16408.1"/>
    </source>
</evidence>
<name>A0AAU7DH02_9BACT</name>
<dbReference type="AlphaFoldDB" id="A0AAU7DH02"/>
<sequence length="197" mass="22818">MSELPTIRPEPRRRYNLSGECCMRSEEEPVTVRAALTASRILWPDFIEEHECVLLGWHAGSNPPPANDTATGWEAFVSHTHILDEFVKADEVSTFVSEEVVYNESHPDFISACELGQKIAKLWALKLKLDFPFARFRVYYTQYDNPIVRFHKVRDDEPQWLSDEAFQRATDPSFRSALIYDTSKINLTSWEHSKSIH</sequence>
<organism evidence="1">
    <name type="scientific">Telmatobacter sp. DSM 110680</name>
    <dbReference type="NCBI Taxonomy" id="3036704"/>
    <lineage>
        <taxon>Bacteria</taxon>
        <taxon>Pseudomonadati</taxon>
        <taxon>Acidobacteriota</taxon>
        <taxon>Terriglobia</taxon>
        <taxon>Terriglobales</taxon>
        <taxon>Acidobacteriaceae</taxon>
        <taxon>Telmatobacter</taxon>
    </lineage>
</organism>
<dbReference type="RefSeq" id="WP_348261637.1">
    <property type="nucleotide sequence ID" value="NZ_CP121196.1"/>
</dbReference>
<reference evidence="1" key="1">
    <citation type="submission" date="2023-03" db="EMBL/GenBank/DDBJ databases">
        <title>Edaphobacter sp.</title>
        <authorList>
            <person name="Huber K.J."/>
            <person name="Papendorf J."/>
            <person name="Pilke C."/>
            <person name="Bunk B."/>
            <person name="Sproeer C."/>
            <person name="Pester M."/>
        </authorList>
    </citation>
    <scope>NUCLEOTIDE SEQUENCE</scope>
    <source>
        <strain evidence="1">DSM 110680</strain>
    </source>
</reference>
<accession>A0AAU7DH02</accession>
<dbReference type="EMBL" id="CP121196">
    <property type="protein sequence ID" value="XBH16408.1"/>
    <property type="molecule type" value="Genomic_DNA"/>
</dbReference>
<proteinExistence type="predicted"/>